<organism evidence="1 2">
    <name type="scientific">Ectocarpus siliculosus</name>
    <name type="common">Brown alga</name>
    <name type="synonym">Conferva siliculosa</name>
    <dbReference type="NCBI Taxonomy" id="2880"/>
    <lineage>
        <taxon>Eukaryota</taxon>
        <taxon>Sar</taxon>
        <taxon>Stramenopiles</taxon>
        <taxon>Ochrophyta</taxon>
        <taxon>PX clade</taxon>
        <taxon>Phaeophyceae</taxon>
        <taxon>Ectocarpales</taxon>
        <taxon>Ectocarpaceae</taxon>
        <taxon>Ectocarpus</taxon>
    </lineage>
</organism>
<dbReference type="EMBL" id="FN649736">
    <property type="protein sequence ID" value="CBJ30730.1"/>
    <property type="molecule type" value="Genomic_DNA"/>
</dbReference>
<accession>D7FRD9</accession>
<dbReference type="OrthoDB" id="10268440at2759"/>
<evidence type="ECO:0000313" key="1">
    <source>
        <dbReference type="EMBL" id="CBJ30730.1"/>
    </source>
</evidence>
<name>D7FRD9_ECTSI</name>
<dbReference type="InParanoid" id="D7FRD9"/>
<sequence length="84" mass="9908">MSLPWAIQEIHLPAEETKGQQRRSIFNEDPWALRKCHQCHENFIPTPANNDFDFCSGDCRLSCSILRHTKKQERSQQQQGRKKK</sequence>
<protein>
    <submittedName>
        <fullName evidence="1">Uncharacterized protein</fullName>
    </submittedName>
</protein>
<evidence type="ECO:0000313" key="2">
    <source>
        <dbReference type="Proteomes" id="UP000002630"/>
    </source>
</evidence>
<proteinExistence type="predicted"/>
<gene>
    <name evidence="1" type="ORF">Esi_0213_0036</name>
</gene>
<dbReference type="Proteomes" id="UP000002630">
    <property type="component" value="Linkage Group LG11"/>
</dbReference>
<dbReference type="AlphaFoldDB" id="D7FRD9"/>
<dbReference type="EMBL" id="FN648391">
    <property type="protein sequence ID" value="CBJ30730.1"/>
    <property type="molecule type" value="Genomic_DNA"/>
</dbReference>
<keyword evidence="2" id="KW-1185">Reference proteome</keyword>
<reference evidence="1 2" key="1">
    <citation type="journal article" date="2010" name="Nature">
        <title>The Ectocarpus genome and the independent evolution of multicellularity in brown algae.</title>
        <authorList>
            <person name="Cock J.M."/>
            <person name="Sterck L."/>
            <person name="Rouze P."/>
            <person name="Scornet D."/>
            <person name="Allen A.E."/>
            <person name="Amoutzias G."/>
            <person name="Anthouard V."/>
            <person name="Artiguenave F."/>
            <person name="Aury J.M."/>
            <person name="Badger J.H."/>
            <person name="Beszteri B."/>
            <person name="Billiau K."/>
            <person name="Bonnet E."/>
            <person name="Bothwell J.H."/>
            <person name="Bowler C."/>
            <person name="Boyen C."/>
            <person name="Brownlee C."/>
            <person name="Carrano C.J."/>
            <person name="Charrier B."/>
            <person name="Cho G.Y."/>
            <person name="Coelho S.M."/>
            <person name="Collen J."/>
            <person name="Corre E."/>
            <person name="Da Silva C."/>
            <person name="Delage L."/>
            <person name="Delaroque N."/>
            <person name="Dittami S.M."/>
            <person name="Doulbeau S."/>
            <person name="Elias M."/>
            <person name="Farnham G."/>
            <person name="Gachon C.M."/>
            <person name="Gschloessl B."/>
            <person name="Heesch S."/>
            <person name="Jabbari K."/>
            <person name="Jubin C."/>
            <person name="Kawai H."/>
            <person name="Kimura K."/>
            <person name="Kloareg B."/>
            <person name="Kupper F.C."/>
            <person name="Lang D."/>
            <person name="Le Bail A."/>
            <person name="Leblanc C."/>
            <person name="Lerouge P."/>
            <person name="Lohr M."/>
            <person name="Lopez P.J."/>
            <person name="Martens C."/>
            <person name="Maumus F."/>
            <person name="Michel G."/>
            <person name="Miranda-Saavedra D."/>
            <person name="Morales J."/>
            <person name="Moreau H."/>
            <person name="Motomura T."/>
            <person name="Nagasato C."/>
            <person name="Napoli C.A."/>
            <person name="Nelson D.R."/>
            <person name="Nyvall-Collen P."/>
            <person name="Peters A.F."/>
            <person name="Pommier C."/>
            <person name="Potin P."/>
            <person name="Poulain J."/>
            <person name="Quesneville H."/>
            <person name="Read B."/>
            <person name="Rensing S.A."/>
            <person name="Ritter A."/>
            <person name="Rousvoal S."/>
            <person name="Samanta M."/>
            <person name="Samson G."/>
            <person name="Schroeder D.C."/>
            <person name="Segurens B."/>
            <person name="Strittmatter M."/>
            <person name="Tonon T."/>
            <person name="Tregear J.W."/>
            <person name="Valentin K."/>
            <person name="von Dassow P."/>
            <person name="Yamagishi T."/>
            <person name="Van de Peer Y."/>
            <person name="Wincker P."/>
        </authorList>
    </citation>
    <scope>NUCLEOTIDE SEQUENCE [LARGE SCALE GENOMIC DNA]</scope>
    <source>
        <strain evidence="2">Ec32 / CCAP1310/4</strain>
    </source>
</reference>